<feature type="domain" description="Aldehyde dehydrogenase" evidence="3">
    <location>
        <begin position="13"/>
        <end position="469"/>
    </location>
</feature>
<protein>
    <submittedName>
        <fullName evidence="4">Aldehyde dehydrogenase family protein</fullName>
    </submittedName>
</protein>
<evidence type="ECO:0000313" key="4">
    <source>
        <dbReference type="EMBL" id="MEB2577386.1"/>
    </source>
</evidence>
<keyword evidence="5" id="KW-1185">Reference proteome</keyword>
<sequence length="473" mass="50504">MTHAKRFYIAGEWQAPDSSAHIEVENPADEAVIETIAAASASDVDRAVAAAKAAFGEFSRTTVEQRERWLVKLLSIYNRRYDEMARVISLEMGAPIDFAVAAQARTGQGHIEAGINALRTFRFRHSVTGGTVVREPIGVCALITPWNWPINQIACKVVPALATGCTMVLKPSEVTPLSALLWAEMIDELDLPPGVFNLINGDGAAAGATLVAHPDIDMISFTGSTRAGSTIGAVGAQMIKRVTQELGGKSPNIILEGADLHAAVERGVRHCMANSGQSCNAPTRMLVPQNEYAAAVEIARDAANEIRVGRPDHRGNHIGPVASRVQFEKVRALIRAGIDEGATLVAGGPDAPAGLERGYYVKPTVFADVHNEMRIAREEIFGPVLTMIPYRSLDEAIAIANDTPYGLAAYLQGDAELAQSVAGELRAGMVSLNGADQSFEAPFGGYKQSGNGREWGAFGFEDYLETKVINVAA</sequence>
<keyword evidence="2" id="KW-0560">Oxidoreductase</keyword>
<evidence type="ECO:0000256" key="2">
    <source>
        <dbReference type="ARBA" id="ARBA00023002"/>
    </source>
</evidence>
<name>A0ABU5WFD5_9BURK</name>
<dbReference type="InterPro" id="IPR016162">
    <property type="entry name" value="Ald_DH_N"/>
</dbReference>
<organism evidence="4 5">
    <name type="scientific">Burkholderia anthinoferrum</name>
    <dbReference type="NCBI Taxonomy" id="3090833"/>
    <lineage>
        <taxon>Bacteria</taxon>
        <taxon>Pseudomonadati</taxon>
        <taxon>Pseudomonadota</taxon>
        <taxon>Betaproteobacteria</taxon>
        <taxon>Burkholderiales</taxon>
        <taxon>Burkholderiaceae</taxon>
        <taxon>Burkholderia</taxon>
    </lineage>
</organism>
<dbReference type="InterPro" id="IPR016161">
    <property type="entry name" value="Ald_DH/histidinol_DH"/>
</dbReference>
<dbReference type="InterPro" id="IPR015590">
    <property type="entry name" value="Aldehyde_DH_dom"/>
</dbReference>
<dbReference type="PANTHER" id="PTHR42804">
    <property type="entry name" value="ALDEHYDE DEHYDROGENASE"/>
    <property type="match status" value="1"/>
</dbReference>
<dbReference type="CDD" id="cd07138">
    <property type="entry name" value="ALDH_CddD_SSP0762"/>
    <property type="match status" value="1"/>
</dbReference>
<dbReference type="EMBL" id="JAWRLE010000001">
    <property type="protein sequence ID" value="MEB2577386.1"/>
    <property type="molecule type" value="Genomic_DNA"/>
</dbReference>
<reference evidence="4 5" key="1">
    <citation type="journal article" date="2023" name="Front. Microbiol.">
        <title>Genomic analyses of Burkholderia respiratory isolates indicates two evolutionarily distinct B. anthina clades.</title>
        <authorList>
            <person name="Pham A."/>
            <person name="Volmer J.G."/>
            <person name="Chambers D.C."/>
            <person name="Smith D.J."/>
            <person name="Reid D.W."/>
            <person name="Burr L."/>
            <person name="Wells T.J."/>
        </authorList>
    </citation>
    <scope>NUCLEOTIDE SEQUENCE [LARGE SCALE GENOMIC DNA]</scope>
    <source>
        <strain evidence="4 5">BCCIQ07A</strain>
    </source>
</reference>
<dbReference type="Gene3D" id="3.40.605.10">
    <property type="entry name" value="Aldehyde Dehydrogenase, Chain A, domain 1"/>
    <property type="match status" value="1"/>
</dbReference>
<evidence type="ECO:0000256" key="1">
    <source>
        <dbReference type="ARBA" id="ARBA00009986"/>
    </source>
</evidence>
<gene>
    <name evidence="4" type="ORF">SB593_00235</name>
</gene>
<dbReference type="SUPFAM" id="SSF53720">
    <property type="entry name" value="ALDH-like"/>
    <property type="match status" value="1"/>
</dbReference>
<dbReference type="Proteomes" id="UP001304467">
    <property type="component" value="Unassembled WGS sequence"/>
</dbReference>
<dbReference type="InterPro" id="IPR016163">
    <property type="entry name" value="Ald_DH_C"/>
</dbReference>
<evidence type="ECO:0000313" key="5">
    <source>
        <dbReference type="Proteomes" id="UP001304467"/>
    </source>
</evidence>
<evidence type="ECO:0000259" key="3">
    <source>
        <dbReference type="Pfam" id="PF00171"/>
    </source>
</evidence>
<dbReference type="PANTHER" id="PTHR42804:SF1">
    <property type="entry name" value="ALDEHYDE DEHYDROGENASE-RELATED"/>
    <property type="match status" value="1"/>
</dbReference>
<accession>A0ABU5WFD5</accession>
<comment type="caution">
    <text evidence="4">The sequence shown here is derived from an EMBL/GenBank/DDBJ whole genome shotgun (WGS) entry which is preliminary data.</text>
</comment>
<proteinExistence type="inferred from homology"/>
<comment type="similarity">
    <text evidence="1">Belongs to the aldehyde dehydrogenase family.</text>
</comment>
<dbReference type="RefSeq" id="WP_059579018.1">
    <property type="nucleotide sequence ID" value="NZ_JAWRKY010000002.1"/>
</dbReference>
<dbReference type="Pfam" id="PF00171">
    <property type="entry name" value="Aldedh"/>
    <property type="match status" value="1"/>
</dbReference>
<dbReference type="Gene3D" id="3.40.309.10">
    <property type="entry name" value="Aldehyde Dehydrogenase, Chain A, domain 2"/>
    <property type="match status" value="1"/>
</dbReference>